<feature type="transmembrane region" description="Helical" evidence="2">
    <location>
        <begin position="20"/>
        <end position="42"/>
    </location>
</feature>
<organism evidence="4 5">
    <name type="scientific">Butyricimonas virosa</name>
    <dbReference type="NCBI Taxonomy" id="544645"/>
    <lineage>
        <taxon>Bacteria</taxon>
        <taxon>Pseudomonadati</taxon>
        <taxon>Bacteroidota</taxon>
        <taxon>Bacteroidia</taxon>
        <taxon>Bacteroidales</taxon>
        <taxon>Odoribacteraceae</taxon>
        <taxon>Butyricimonas</taxon>
    </lineage>
</organism>
<gene>
    <name evidence="4" type="ORF">DWZ68_13275</name>
</gene>
<dbReference type="Pfam" id="PF11611">
    <property type="entry name" value="DUF4352"/>
    <property type="match status" value="1"/>
</dbReference>
<keyword evidence="2" id="KW-1133">Transmembrane helix</keyword>
<evidence type="ECO:0000259" key="3">
    <source>
        <dbReference type="Pfam" id="PF11611"/>
    </source>
</evidence>
<name>A0A415QFE1_9BACT</name>
<dbReference type="Proteomes" id="UP000286038">
    <property type="component" value="Unassembled WGS sequence"/>
</dbReference>
<dbReference type="InterPro" id="IPR029050">
    <property type="entry name" value="Immunoprotect_excell_Ig-like"/>
</dbReference>
<evidence type="ECO:0000313" key="4">
    <source>
        <dbReference type="EMBL" id="RHM41586.1"/>
    </source>
</evidence>
<feature type="domain" description="DUF4352" evidence="3">
    <location>
        <begin position="75"/>
        <end position="161"/>
    </location>
</feature>
<keyword evidence="2" id="KW-0812">Transmembrane</keyword>
<comment type="caution">
    <text evidence="4">The sequence shown here is derived from an EMBL/GenBank/DDBJ whole genome shotgun (WGS) entry which is preliminary data.</text>
</comment>
<evidence type="ECO:0000313" key="5">
    <source>
        <dbReference type="Proteomes" id="UP000286038"/>
    </source>
</evidence>
<protein>
    <submittedName>
        <fullName evidence="4">DUF4352 domain-containing protein</fullName>
    </submittedName>
</protein>
<accession>A0A415QFE1</accession>
<dbReference type="InterPro" id="IPR029051">
    <property type="entry name" value="DUF4352"/>
</dbReference>
<evidence type="ECO:0000256" key="1">
    <source>
        <dbReference type="ARBA" id="ARBA00022729"/>
    </source>
</evidence>
<reference evidence="4 5" key="1">
    <citation type="submission" date="2018-08" db="EMBL/GenBank/DDBJ databases">
        <title>A genome reference for cultivated species of the human gut microbiota.</title>
        <authorList>
            <person name="Zou Y."/>
            <person name="Xue W."/>
            <person name="Luo G."/>
        </authorList>
    </citation>
    <scope>NUCLEOTIDE SEQUENCE [LARGE SCALE GENOMIC DNA]</scope>
    <source>
        <strain evidence="4 5">AF34-33</strain>
    </source>
</reference>
<dbReference type="Gene3D" id="2.60.40.1240">
    <property type="match status" value="1"/>
</dbReference>
<dbReference type="AlphaFoldDB" id="A0A415QFE1"/>
<proteinExistence type="predicted"/>
<evidence type="ECO:0000256" key="2">
    <source>
        <dbReference type="SAM" id="Phobius"/>
    </source>
</evidence>
<dbReference type="EMBL" id="QRPV01000019">
    <property type="protein sequence ID" value="RHM41586.1"/>
    <property type="molecule type" value="Genomic_DNA"/>
</dbReference>
<keyword evidence="1" id="KW-0732">Signal</keyword>
<sequence>MPIDGCRGRKIIIMKSTRVLWIIIICLVLSLGVSILANIGVINLSKVLKDTVLSESAQKVLQLSDIEMTLDREWSLPKGSAVVKLDFKVKNISKEPQTIYQTNLSIFDYNECRYDVSMTFNSRRNPLLFSETINPNTQKELSVIFEVPQGELYNIGYSDNIESVGIQVFVDKIRSIKCKYRTFEEMIKVRDRLAENPSEFKNISKN</sequence>
<keyword evidence="2" id="KW-0472">Membrane</keyword>